<evidence type="ECO:0000256" key="6">
    <source>
        <dbReference type="ARBA" id="ARBA00022490"/>
    </source>
</evidence>
<evidence type="ECO:0000256" key="13">
    <source>
        <dbReference type="PIRSR" id="PIRSR607828-2"/>
    </source>
</evidence>
<dbReference type="Pfam" id="PF05153">
    <property type="entry name" value="MIOX"/>
    <property type="match status" value="1"/>
</dbReference>
<dbReference type="GO" id="GO:0005506">
    <property type="term" value="F:iron ion binding"/>
    <property type="evidence" value="ECO:0007669"/>
    <property type="project" value="InterPro"/>
</dbReference>
<keyword evidence="8 14" id="KW-0560">Oxidoreductase</keyword>
<dbReference type="AlphaFoldDB" id="A0A316YLY1"/>
<dbReference type="PANTHER" id="PTHR12588">
    <property type="entry name" value="MYOINOSITOL OXYGENASE"/>
    <property type="match status" value="1"/>
</dbReference>
<feature type="binding site" evidence="13">
    <location>
        <position position="172"/>
    </location>
    <ligand>
        <name>Fe cation</name>
        <dbReference type="ChEBI" id="CHEBI:24875"/>
        <label>1</label>
    </ligand>
</feature>
<dbReference type="Gene3D" id="1.10.3210.10">
    <property type="entry name" value="Hypothetical protein af1432"/>
    <property type="match status" value="1"/>
</dbReference>
<feature type="binding site" evidence="12">
    <location>
        <begin position="292"/>
        <end position="293"/>
    </location>
    <ligand>
        <name>substrate</name>
    </ligand>
</feature>
<dbReference type="EMBL" id="KZ819636">
    <property type="protein sequence ID" value="PWN89814.1"/>
    <property type="molecule type" value="Genomic_DNA"/>
</dbReference>
<dbReference type="EC" id="1.13.99.1" evidence="4 14"/>
<dbReference type="GeneID" id="37046856"/>
<feature type="binding site" evidence="12">
    <location>
        <position position="200"/>
    </location>
    <ligand>
        <name>substrate</name>
    </ligand>
</feature>
<reference evidence="15" key="1">
    <citation type="journal article" date="2018" name="Mol. Biol. Evol.">
        <title>Broad Genomic Sampling Reveals a Smut Pathogenic Ancestry of the Fungal Clade Ustilaginomycotina.</title>
        <authorList>
            <person name="Kijpornyongpan T."/>
            <person name="Mondo S.J."/>
            <person name="Barry K."/>
            <person name="Sandor L."/>
            <person name="Lee J."/>
            <person name="Lipzen A."/>
            <person name="Pangilinan J."/>
            <person name="LaButti K."/>
            <person name="Hainaut M."/>
            <person name="Henrissat B."/>
            <person name="Grigoriev I.V."/>
            <person name="Spatafora J.W."/>
            <person name="Aime M.C."/>
        </authorList>
    </citation>
    <scope>NUCLEOTIDE SEQUENCE [LARGE SCALE GENOMIC DNA]</scope>
    <source>
        <strain evidence="15">MCA 4198</strain>
    </source>
</reference>
<dbReference type="GO" id="GO:0005737">
    <property type="term" value="C:cytoplasm"/>
    <property type="evidence" value="ECO:0007669"/>
    <property type="project" value="UniProtKB-SubCell"/>
</dbReference>
<protein>
    <recommendedName>
        <fullName evidence="5 14">Inositol oxygenase</fullName>
        <ecNumber evidence="4 14">1.13.99.1</ecNumber>
    </recommendedName>
    <alternativeName>
        <fullName evidence="10 14">Myo-inositol oxygenase</fullName>
    </alternativeName>
</protein>
<dbReference type="PANTHER" id="PTHR12588:SF0">
    <property type="entry name" value="INOSITOL OXYGENASE"/>
    <property type="match status" value="1"/>
</dbReference>
<dbReference type="RefSeq" id="XP_025377012.1">
    <property type="nucleotide sequence ID" value="XM_025524940.1"/>
</dbReference>
<proteinExistence type="inferred from homology"/>
<evidence type="ECO:0000256" key="14">
    <source>
        <dbReference type="RuleBase" id="RU367039"/>
    </source>
</evidence>
<feature type="binding site" evidence="13">
    <location>
        <position position="197"/>
    </location>
    <ligand>
        <name>Fe cation</name>
        <dbReference type="ChEBI" id="CHEBI:24875"/>
        <label>1</label>
    </ligand>
</feature>
<dbReference type="UniPathway" id="UPA00111">
    <property type="reaction ID" value="UER00527"/>
</dbReference>
<evidence type="ECO:0000256" key="4">
    <source>
        <dbReference type="ARBA" id="ARBA00011919"/>
    </source>
</evidence>
<comment type="similarity">
    <text evidence="3 14">Belongs to the myo-inositol oxygenase family.</text>
</comment>
<keyword evidence="7 13" id="KW-0479">Metal-binding</keyword>
<feature type="binding site" evidence="12">
    <location>
        <position position="105"/>
    </location>
    <ligand>
        <name>substrate</name>
    </ligand>
</feature>
<name>A0A316YLY1_9BASI</name>
<comment type="subcellular location">
    <subcellularLocation>
        <location evidence="1 14">Cytoplasm</location>
    </subcellularLocation>
</comment>
<feature type="binding site" evidence="13">
    <location>
        <position position="267"/>
    </location>
    <ligand>
        <name>Fe cation</name>
        <dbReference type="ChEBI" id="CHEBI:24875"/>
        <label>1</label>
    </ligand>
</feature>
<dbReference type="Proteomes" id="UP000245768">
    <property type="component" value="Unassembled WGS sequence"/>
</dbReference>
<evidence type="ECO:0000256" key="11">
    <source>
        <dbReference type="ARBA" id="ARBA00048271"/>
    </source>
</evidence>
<accession>A0A316YLY1</accession>
<evidence type="ECO:0000256" key="7">
    <source>
        <dbReference type="ARBA" id="ARBA00022723"/>
    </source>
</evidence>
<comment type="catalytic activity">
    <reaction evidence="11 14">
        <text>myo-inositol + O2 = D-glucuronate + H2O + H(+)</text>
        <dbReference type="Rhea" id="RHEA:23696"/>
        <dbReference type="ChEBI" id="CHEBI:15377"/>
        <dbReference type="ChEBI" id="CHEBI:15378"/>
        <dbReference type="ChEBI" id="CHEBI:15379"/>
        <dbReference type="ChEBI" id="CHEBI:17268"/>
        <dbReference type="ChEBI" id="CHEBI:58720"/>
        <dbReference type="EC" id="1.13.99.1"/>
    </reaction>
</comment>
<dbReference type="GO" id="GO:0050113">
    <property type="term" value="F:inositol oxygenase activity"/>
    <property type="evidence" value="ECO:0007669"/>
    <property type="project" value="UniProtKB-UniRule"/>
</dbReference>
<dbReference type="STRING" id="215250.A0A316YLY1"/>
<keyword evidence="6 14" id="KW-0963">Cytoplasm</keyword>
<evidence type="ECO:0000256" key="9">
    <source>
        <dbReference type="ARBA" id="ARBA00023004"/>
    </source>
</evidence>
<feature type="binding site" evidence="13">
    <location>
        <position position="325"/>
    </location>
    <ligand>
        <name>Fe cation</name>
        <dbReference type="ChEBI" id="CHEBI:24875"/>
        <label>1</label>
    </ligand>
</feature>
<evidence type="ECO:0000256" key="3">
    <source>
        <dbReference type="ARBA" id="ARBA00005286"/>
    </source>
</evidence>
<gene>
    <name evidence="15" type="ORF">FA10DRAFT_301117</name>
</gene>
<dbReference type="InParanoid" id="A0A316YLY1"/>
<evidence type="ECO:0000256" key="5">
    <source>
        <dbReference type="ARBA" id="ARBA00019269"/>
    </source>
</evidence>
<evidence type="ECO:0000256" key="2">
    <source>
        <dbReference type="ARBA" id="ARBA00005167"/>
    </source>
</evidence>
<comment type="pathway">
    <text evidence="2 14">Polyol metabolism; myo-inositol degradation into D-glucuronate; D-glucuronate from myo-inositol: step 1/1.</text>
</comment>
<sequence length="362" mass="41093">MAPVATSPAPSSVPLVHQSEDVVKNIKAKLAAARNGNSSDVAAVDEEAVHAKPDGQKLDEVSDAVDAVNEYLGEHRDVSVPRDHDDEWRAAKSKFDEEKDKEAFRNYEDAADHVKALYREQHEKQTVAFNIAAREKYLGKVHARMTVWEAIEKLDSLVDESDPDTELSQIQHLLQTAEAMRRDGRPDWMQLTGLLHDLGKLMCFFGAEGQWDVVGDTFVVGAKFSEKCVYPDTFDANPDAHDARYNTELGMYKRGCGLDNIMLSWGHDEYMYWRLKAQTTIPEAGLDMIRFHSCYPMHRDGEYRQFFAPGDEQKMTNVIAFNAYDLYSKSDDPPDPVKLRPYYEAIIDKYVPNGGRHAVLEW</sequence>
<evidence type="ECO:0000256" key="8">
    <source>
        <dbReference type="ARBA" id="ARBA00023002"/>
    </source>
</evidence>
<keyword evidence="16" id="KW-1185">Reference proteome</keyword>
<organism evidence="15 16">
    <name type="scientific">Acaromyces ingoldii</name>
    <dbReference type="NCBI Taxonomy" id="215250"/>
    <lineage>
        <taxon>Eukaryota</taxon>
        <taxon>Fungi</taxon>
        <taxon>Dikarya</taxon>
        <taxon>Basidiomycota</taxon>
        <taxon>Ustilaginomycotina</taxon>
        <taxon>Exobasidiomycetes</taxon>
        <taxon>Exobasidiales</taxon>
        <taxon>Cryptobasidiaceae</taxon>
        <taxon>Acaromyces</taxon>
    </lineage>
</organism>
<keyword evidence="9 13" id="KW-0408">Iron</keyword>
<dbReference type="InterPro" id="IPR007828">
    <property type="entry name" value="Inositol_oxygenase"/>
</dbReference>
<evidence type="ECO:0000313" key="15">
    <source>
        <dbReference type="EMBL" id="PWN89814.1"/>
    </source>
</evidence>
<feature type="binding site" evidence="12">
    <location>
        <begin position="215"/>
        <end position="216"/>
    </location>
    <ligand>
        <name>substrate</name>
    </ligand>
</feature>
<dbReference type="SUPFAM" id="SSF109604">
    <property type="entry name" value="HD-domain/PDEase-like"/>
    <property type="match status" value="1"/>
</dbReference>
<comment type="cofactor">
    <cofactor evidence="13 14">
        <name>Fe cation</name>
        <dbReference type="ChEBI" id="CHEBI:24875"/>
    </cofactor>
    <text evidence="13 14">Binds 2 iron ions per subunit.</text>
</comment>
<feature type="binding site" evidence="12">
    <location>
        <begin position="159"/>
        <end position="161"/>
    </location>
    <ligand>
        <name>substrate</name>
    </ligand>
</feature>
<evidence type="ECO:0000256" key="10">
    <source>
        <dbReference type="ARBA" id="ARBA00029668"/>
    </source>
</evidence>
<feature type="binding site" evidence="13">
    <location>
        <position position="292"/>
    </location>
    <ligand>
        <name>Fe cation</name>
        <dbReference type="ChEBI" id="CHEBI:24875"/>
        <label>1</label>
    </ligand>
</feature>
<evidence type="ECO:0000256" key="1">
    <source>
        <dbReference type="ARBA" id="ARBA00004496"/>
    </source>
</evidence>
<dbReference type="GO" id="GO:0019310">
    <property type="term" value="P:inositol catabolic process"/>
    <property type="evidence" value="ECO:0007669"/>
    <property type="project" value="UniProtKB-UniRule"/>
</dbReference>
<evidence type="ECO:0000313" key="16">
    <source>
        <dbReference type="Proteomes" id="UP000245768"/>
    </source>
</evidence>
<evidence type="ECO:0000256" key="12">
    <source>
        <dbReference type="PIRSR" id="PIRSR607828-1"/>
    </source>
</evidence>
<dbReference type="OrthoDB" id="5151075at2759"/>
<feature type="binding site" evidence="13">
    <location>
        <position position="196"/>
    </location>
    <ligand>
        <name>Fe cation</name>
        <dbReference type="ChEBI" id="CHEBI:24875"/>
        <label>1</label>
    </ligand>
</feature>